<evidence type="ECO:0000313" key="3">
    <source>
        <dbReference type="Proteomes" id="UP000785679"/>
    </source>
</evidence>
<proteinExistence type="predicted"/>
<gene>
    <name evidence="2" type="ORF">FGO68_gene5079</name>
</gene>
<feature type="region of interest" description="Disordered" evidence="1">
    <location>
        <begin position="264"/>
        <end position="327"/>
    </location>
</feature>
<evidence type="ECO:0000256" key="1">
    <source>
        <dbReference type="SAM" id="MobiDB-lite"/>
    </source>
</evidence>
<comment type="caution">
    <text evidence="2">The sequence shown here is derived from an EMBL/GenBank/DDBJ whole genome shotgun (WGS) entry which is preliminary data.</text>
</comment>
<dbReference type="EMBL" id="RRYP01031528">
    <property type="protein sequence ID" value="TNV70943.1"/>
    <property type="molecule type" value="Genomic_DNA"/>
</dbReference>
<name>A0A8J8N9Q7_HALGN</name>
<sequence>MLTAAVTPTNQAAALPPRCASKGKIGIGNARNNSTILKRTYGNGFAQNQPKPQIQRESAPLQLELAHNLTLNHSNSRVNIAQHMKNEQKQSEQQVNDQYTLEQSIGSHQGVSMTLQRTAEFQTPALEETLGANKGVHRRSSKNFNSTQMIASTYCFTKNEFEALADGNKGSLPFKPVSKGHYYQKSFNSSLIGANNPKDQLIDIKFGNSQSSATNFSQIPQNNLETAPSSSRQLVGQISSAHIDQDESTQHLLYGQHAASSSIYETPRKTGGFPTQSFLNEEQSPPAGQKSKYVQSPQFLSEALNTQSSQSQLNSPPGVKNPINGKQYETMKKVYQFKPVAASSIRRPQQVSNNYQ</sequence>
<dbReference type="Proteomes" id="UP000785679">
    <property type="component" value="Unassembled WGS sequence"/>
</dbReference>
<protein>
    <submittedName>
        <fullName evidence="2">Uncharacterized protein</fullName>
    </submittedName>
</protein>
<evidence type="ECO:0000313" key="2">
    <source>
        <dbReference type="EMBL" id="TNV70943.1"/>
    </source>
</evidence>
<reference evidence="2" key="1">
    <citation type="submission" date="2019-06" db="EMBL/GenBank/DDBJ databases">
        <authorList>
            <person name="Zheng W."/>
        </authorList>
    </citation>
    <scope>NUCLEOTIDE SEQUENCE</scope>
    <source>
        <strain evidence="2">QDHG01</strain>
    </source>
</reference>
<accession>A0A8J8N9Q7</accession>
<dbReference type="AlphaFoldDB" id="A0A8J8N9Q7"/>
<feature type="compositionally biased region" description="Polar residues" evidence="1">
    <location>
        <begin position="292"/>
        <end position="306"/>
    </location>
</feature>
<organism evidence="2 3">
    <name type="scientific">Halteria grandinella</name>
    <dbReference type="NCBI Taxonomy" id="5974"/>
    <lineage>
        <taxon>Eukaryota</taxon>
        <taxon>Sar</taxon>
        <taxon>Alveolata</taxon>
        <taxon>Ciliophora</taxon>
        <taxon>Intramacronucleata</taxon>
        <taxon>Spirotrichea</taxon>
        <taxon>Stichotrichia</taxon>
        <taxon>Sporadotrichida</taxon>
        <taxon>Halteriidae</taxon>
        <taxon>Halteria</taxon>
    </lineage>
</organism>
<feature type="compositionally biased region" description="Polar residues" evidence="1">
    <location>
        <begin position="273"/>
        <end position="283"/>
    </location>
</feature>
<keyword evidence="3" id="KW-1185">Reference proteome</keyword>